<dbReference type="VEuPathDB" id="VectorBase:CSON012757"/>
<dbReference type="InterPro" id="IPR037354">
    <property type="entry name" value="Commd2"/>
</dbReference>
<dbReference type="EMBL" id="UFQT01000617">
    <property type="protein sequence ID" value="SSX25807.1"/>
    <property type="molecule type" value="Genomic_DNA"/>
</dbReference>
<dbReference type="AlphaFoldDB" id="A0A336N418"/>
<dbReference type="VEuPathDB" id="VectorBase:CSON010558"/>
<organism evidence="3">
    <name type="scientific">Culicoides sonorensis</name>
    <name type="common">Biting midge</name>
    <dbReference type="NCBI Taxonomy" id="179676"/>
    <lineage>
        <taxon>Eukaryota</taxon>
        <taxon>Metazoa</taxon>
        <taxon>Ecdysozoa</taxon>
        <taxon>Arthropoda</taxon>
        <taxon>Hexapoda</taxon>
        <taxon>Insecta</taxon>
        <taxon>Pterygota</taxon>
        <taxon>Neoptera</taxon>
        <taxon>Endopterygota</taxon>
        <taxon>Diptera</taxon>
        <taxon>Nematocera</taxon>
        <taxon>Chironomoidea</taxon>
        <taxon>Ceratopogonidae</taxon>
        <taxon>Ceratopogoninae</taxon>
        <taxon>Culicoides</taxon>
        <taxon>Monoculicoides</taxon>
    </lineage>
</organism>
<feature type="domain" description="COMM" evidence="1">
    <location>
        <begin position="123"/>
        <end position="206"/>
    </location>
</feature>
<evidence type="ECO:0000259" key="1">
    <source>
        <dbReference type="PROSITE" id="PS51269"/>
    </source>
</evidence>
<dbReference type="Pfam" id="PF07258">
    <property type="entry name" value="COMM_domain"/>
    <property type="match status" value="1"/>
</dbReference>
<gene>
    <name evidence="3" type="primary">CSON010558</name>
    <name evidence="2" type="synonym">CSON012757</name>
</gene>
<name>A0A336N418_CULSO</name>
<evidence type="ECO:0000313" key="2">
    <source>
        <dbReference type="EMBL" id="SSX25807.1"/>
    </source>
</evidence>
<protein>
    <submittedName>
        <fullName evidence="3">CSON010558 protein</fullName>
    </submittedName>
    <submittedName>
        <fullName evidence="2">CSON012757 protein</fullName>
    </submittedName>
</protein>
<reference evidence="3" key="1">
    <citation type="submission" date="2018-07" db="EMBL/GenBank/DDBJ databases">
        <authorList>
            <person name="Quirk P.G."/>
            <person name="Krulwich T.A."/>
        </authorList>
    </citation>
    <scope>NUCLEOTIDE SEQUENCE</scope>
</reference>
<dbReference type="PANTHER" id="PTHR15857:SF0">
    <property type="entry name" value="COMM DOMAIN-CONTAINING PROTEIN 2"/>
    <property type="match status" value="1"/>
</dbReference>
<dbReference type="Pfam" id="PF21672">
    <property type="entry name" value="COMM_HN"/>
    <property type="match status" value="1"/>
</dbReference>
<dbReference type="PANTHER" id="PTHR15857">
    <property type="entry name" value="COMM DOMAIN CONTAINING PROTEIN 2"/>
    <property type="match status" value="1"/>
</dbReference>
<dbReference type="EMBL" id="UFQT01004328">
    <property type="protein sequence ID" value="SSX35647.1"/>
    <property type="molecule type" value="Genomic_DNA"/>
</dbReference>
<sequence length="216" mass="25293">MNEIIKFQRAEEVEFIKKRSVEALVKLCKLAFDCIKSGFDEEKNKVVAENFGQTPEFIKTIVEILLEFLIDAVKFNWNENNLQPLINNYNFNAEQISVLSQFVESKREIIETLLKQNQAHDLRFRQLEWRLEARIASRSLHSQAVPLVTMKLHLDSETCPEKLESLHSSDNPNSTKREIIMQTDPNNLVHIIDQLEQALQESRTHRTRNFVKAFKQ</sequence>
<dbReference type="InterPro" id="IPR017920">
    <property type="entry name" value="COMM"/>
</dbReference>
<accession>A0A336N418</accession>
<dbReference type="PROSITE" id="PS51269">
    <property type="entry name" value="COMM"/>
    <property type="match status" value="1"/>
</dbReference>
<proteinExistence type="predicted"/>
<evidence type="ECO:0000313" key="3">
    <source>
        <dbReference type="EMBL" id="SSX35647.1"/>
    </source>
</evidence>